<name>A0ACB6ZFF3_THEGA</name>
<reference evidence="1" key="2">
    <citation type="journal article" date="2020" name="Nat. Commun.">
        <title>Large-scale genome sequencing of mycorrhizal fungi provides insights into the early evolution of symbiotic traits.</title>
        <authorList>
            <person name="Miyauchi S."/>
            <person name="Kiss E."/>
            <person name="Kuo A."/>
            <person name="Drula E."/>
            <person name="Kohler A."/>
            <person name="Sanchez-Garcia M."/>
            <person name="Morin E."/>
            <person name="Andreopoulos B."/>
            <person name="Barry K.W."/>
            <person name="Bonito G."/>
            <person name="Buee M."/>
            <person name="Carver A."/>
            <person name="Chen C."/>
            <person name="Cichocki N."/>
            <person name="Clum A."/>
            <person name="Culley D."/>
            <person name="Crous P.W."/>
            <person name="Fauchery L."/>
            <person name="Girlanda M."/>
            <person name="Hayes R.D."/>
            <person name="Keri Z."/>
            <person name="LaButti K."/>
            <person name="Lipzen A."/>
            <person name="Lombard V."/>
            <person name="Magnuson J."/>
            <person name="Maillard F."/>
            <person name="Murat C."/>
            <person name="Nolan M."/>
            <person name="Ohm R.A."/>
            <person name="Pangilinan J."/>
            <person name="Pereira M.F."/>
            <person name="Perotto S."/>
            <person name="Peter M."/>
            <person name="Pfister S."/>
            <person name="Riley R."/>
            <person name="Sitrit Y."/>
            <person name="Stielow J.B."/>
            <person name="Szollosi G."/>
            <person name="Zifcakova L."/>
            <person name="Stursova M."/>
            <person name="Spatafora J.W."/>
            <person name="Tedersoo L."/>
            <person name="Vaario L.M."/>
            <person name="Yamada A."/>
            <person name="Yan M."/>
            <person name="Wang P."/>
            <person name="Xu J."/>
            <person name="Bruns T."/>
            <person name="Baldrian P."/>
            <person name="Vilgalys R."/>
            <person name="Dunand C."/>
            <person name="Henrissat B."/>
            <person name="Grigoriev I.V."/>
            <person name="Hibbett D."/>
            <person name="Nagy L.G."/>
            <person name="Martin F.M."/>
        </authorList>
    </citation>
    <scope>NUCLEOTIDE SEQUENCE</scope>
    <source>
        <strain evidence="1">P2</strain>
    </source>
</reference>
<keyword evidence="2" id="KW-1185">Reference proteome</keyword>
<reference evidence="1" key="1">
    <citation type="submission" date="2019-10" db="EMBL/GenBank/DDBJ databases">
        <authorList>
            <consortium name="DOE Joint Genome Institute"/>
            <person name="Kuo A."/>
            <person name="Miyauchi S."/>
            <person name="Kiss E."/>
            <person name="Drula E."/>
            <person name="Kohler A."/>
            <person name="Sanchez-Garcia M."/>
            <person name="Andreopoulos B."/>
            <person name="Barry K.W."/>
            <person name="Bonito G."/>
            <person name="Buee M."/>
            <person name="Carver A."/>
            <person name="Chen C."/>
            <person name="Cichocki N."/>
            <person name="Clum A."/>
            <person name="Culley D."/>
            <person name="Crous P.W."/>
            <person name="Fauchery L."/>
            <person name="Girlanda M."/>
            <person name="Hayes R."/>
            <person name="Keri Z."/>
            <person name="Labutti K."/>
            <person name="Lipzen A."/>
            <person name="Lombard V."/>
            <person name="Magnuson J."/>
            <person name="Maillard F."/>
            <person name="Morin E."/>
            <person name="Murat C."/>
            <person name="Nolan M."/>
            <person name="Ohm R."/>
            <person name="Pangilinan J."/>
            <person name="Pereira M."/>
            <person name="Perotto S."/>
            <person name="Peter M."/>
            <person name="Riley R."/>
            <person name="Sitrit Y."/>
            <person name="Stielow B."/>
            <person name="Szollosi G."/>
            <person name="Zifcakova L."/>
            <person name="Stursova M."/>
            <person name="Spatafora J.W."/>
            <person name="Tedersoo L."/>
            <person name="Vaario L.-M."/>
            <person name="Yamada A."/>
            <person name="Yan M."/>
            <person name="Wang P."/>
            <person name="Xu J."/>
            <person name="Bruns T."/>
            <person name="Baldrian P."/>
            <person name="Vilgalys R."/>
            <person name="Henrissat B."/>
            <person name="Grigoriev I.V."/>
            <person name="Hibbett D."/>
            <person name="Nagy L.G."/>
            <person name="Martin F.M."/>
        </authorList>
    </citation>
    <scope>NUCLEOTIDE SEQUENCE</scope>
    <source>
        <strain evidence="1">P2</strain>
    </source>
</reference>
<sequence>MWPSGGGGRPKTNPYEDDEVHYPTRPVDKDKAEGELVVHIKKATSPEEAAPKQKHVRKCIVYTWDYHTSISFWTGLRVQPILSDEVQTFKALITAHKVIQEGHPVTIKEAHGQTGWLETCARTIGHESARGYGPLIRTYVQFILAKLRFHRLRPEFNGLFEYEEYVTLKGIDDPNEGYETISDLMGLQDQIDSFQRMIFTHFGQSTNNECRISALVPLVKESWGIYRFITSMLRAMHRRTNDHEALEPLRGRYSSQHHNLRKFYYECSNLKYLTGLINVPKLAQARLMDPPNLSDSGDAPSLPARPTTVKAKTPPPATPVASAAEIDEQARMLKQYEEQQAALRTAQEEEARKRAELETQQQREFEQRQLIQQEQERLAQEQLRQQQMMQLNTQAAEQVHGLEREILALRGQFDRDQLMLEQYDRRVKALEQELNSAAINVGSQLASKDELIRQLQEQVDAWRNKYEALAKLYSQLRTEHLDMLSKFKQFQLKANSAQEAIDKMERMEKNLNAKNLELADMIRERDRARFELDRQRASHKDELDRLRREINFANERAEDATRSKSSEVSHVLSKYNRQIQELEDSLRAKQIQLDDLFSKLDNSSSDLERLREEKDQEIAILQEGMDSTIQQLSDAQQTQGIAMEATNAQVDTLILDNRKKLNQIIDSILQACVHKVDEAIYELESPTQAGNLNSTPEYTLSMIEKATNNATEFATVFLLYLGGEVGGDHVEVIKTANELAQSLSDVLVNTKGVSRLTSDDASEKLVSVAKTAGDVGLRLFLNLQSYKLDLLQSPQRKDVAMRNNSEVRSALLRLSETVDSLVPKGGKPGVLRTNGDLGDLVEQEMLGAARAIEEATERLRELMSRPRDSSRYNAVDLQVHDSILNAAMAITNAIARLIKAATDSQHEIVAEGKGSSTTQQFYKKHNRWTEGLISAARSVAFATNLLIESADGVISGTHSLEQLIVASNEVAAATAQLVAASRVKANLMSKTQEKLEFAAKAVTEACKALVKQVKAVTAKQAMAEEVDYSKMADLEFKRAELEQQAEILRLEKDIGAARHRLGQMRRAGYHQYEE</sequence>
<proteinExistence type="predicted"/>
<dbReference type="Proteomes" id="UP000886501">
    <property type="component" value="Unassembled WGS sequence"/>
</dbReference>
<protein>
    <submittedName>
        <fullName evidence="1">ANTH-domain-containing protein</fullName>
    </submittedName>
</protein>
<dbReference type="EMBL" id="MU118012">
    <property type="protein sequence ID" value="KAF9648490.1"/>
    <property type="molecule type" value="Genomic_DNA"/>
</dbReference>
<accession>A0ACB6ZFF3</accession>
<organism evidence="1 2">
    <name type="scientific">Thelephora ganbajun</name>
    <name type="common">Ganba fungus</name>
    <dbReference type="NCBI Taxonomy" id="370292"/>
    <lineage>
        <taxon>Eukaryota</taxon>
        <taxon>Fungi</taxon>
        <taxon>Dikarya</taxon>
        <taxon>Basidiomycota</taxon>
        <taxon>Agaricomycotina</taxon>
        <taxon>Agaricomycetes</taxon>
        <taxon>Thelephorales</taxon>
        <taxon>Thelephoraceae</taxon>
        <taxon>Thelephora</taxon>
    </lineage>
</organism>
<gene>
    <name evidence="1" type="ORF">BDM02DRAFT_3168216</name>
</gene>
<evidence type="ECO:0000313" key="2">
    <source>
        <dbReference type="Proteomes" id="UP000886501"/>
    </source>
</evidence>
<evidence type="ECO:0000313" key="1">
    <source>
        <dbReference type="EMBL" id="KAF9648490.1"/>
    </source>
</evidence>
<comment type="caution">
    <text evidence="1">The sequence shown here is derived from an EMBL/GenBank/DDBJ whole genome shotgun (WGS) entry which is preliminary data.</text>
</comment>